<name>A0A9X4B486_ENTFC</name>
<keyword evidence="1" id="KW-0732">Signal</keyword>
<evidence type="ECO:0000313" key="3">
    <source>
        <dbReference type="Proteomes" id="UP001141166"/>
    </source>
</evidence>
<dbReference type="RefSeq" id="WP_272471407.1">
    <property type="nucleotide sequence ID" value="NZ_JAMWMK010000012.1"/>
</dbReference>
<evidence type="ECO:0000256" key="1">
    <source>
        <dbReference type="SAM" id="SignalP"/>
    </source>
</evidence>
<dbReference type="Proteomes" id="UP001141166">
    <property type="component" value="Unassembled WGS sequence"/>
</dbReference>
<sequence length="128" mass="14428">MKRMFLFVGLLLGLTGILAGCTDADVASYNLSEDADNFKVQRKVTFINTITNEVLYTVEGNFSIKADSGDNQLEITAKTGEDKFQKHFLGLSPTTVYIVEQLEWQETNKYQFKITIKPSTVVPEINIR</sequence>
<protein>
    <recommendedName>
        <fullName evidence="4">Lipoprotein</fullName>
    </recommendedName>
</protein>
<accession>A0A9X4B486</accession>
<proteinExistence type="predicted"/>
<gene>
    <name evidence="2" type="ORF">M3X98_08450</name>
</gene>
<organism evidence="2 3">
    <name type="scientific">Enterococcus faecium</name>
    <name type="common">Streptococcus faecium</name>
    <dbReference type="NCBI Taxonomy" id="1352"/>
    <lineage>
        <taxon>Bacteria</taxon>
        <taxon>Bacillati</taxon>
        <taxon>Bacillota</taxon>
        <taxon>Bacilli</taxon>
        <taxon>Lactobacillales</taxon>
        <taxon>Enterococcaceae</taxon>
        <taxon>Enterococcus</taxon>
    </lineage>
</organism>
<dbReference type="Pfam" id="PF25682">
    <property type="entry name" value="Phage_VG64"/>
    <property type="match status" value="1"/>
</dbReference>
<reference evidence="2" key="1">
    <citation type="submission" date="2022-05" db="EMBL/GenBank/DDBJ databases">
        <title>Draft genome sequences of Clostridium perfringens strains isolated from Peru.</title>
        <authorList>
            <person name="Hurtado R."/>
            <person name="Lima L."/>
            <person name="Sousa T."/>
            <person name="Jaiswal A.K."/>
            <person name="Tiwari S."/>
            <person name="Maturrano L."/>
            <person name="Brenig B."/>
            <person name="Azevedo V."/>
        </authorList>
    </citation>
    <scope>NUCLEOTIDE SEQUENCE</scope>
    <source>
        <strain evidence="2">CP4</strain>
    </source>
</reference>
<dbReference type="EMBL" id="JAMWMK010000012">
    <property type="protein sequence ID" value="MDC4248086.1"/>
    <property type="molecule type" value="Genomic_DNA"/>
</dbReference>
<comment type="caution">
    <text evidence="2">The sequence shown here is derived from an EMBL/GenBank/DDBJ whole genome shotgun (WGS) entry which is preliminary data.</text>
</comment>
<feature type="chain" id="PRO_5040778249" description="Lipoprotein" evidence="1">
    <location>
        <begin position="20"/>
        <end position="128"/>
    </location>
</feature>
<evidence type="ECO:0008006" key="4">
    <source>
        <dbReference type="Google" id="ProtNLM"/>
    </source>
</evidence>
<dbReference type="AlphaFoldDB" id="A0A9X4B486"/>
<dbReference type="PROSITE" id="PS51257">
    <property type="entry name" value="PROKAR_LIPOPROTEIN"/>
    <property type="match status" value="1"/>
</dbReference>
<feature type="signal peptide" evidence="1">
    <location>
        <begin position="1"/>
        <end position="19"/>
    </location>
</feature>
<evidence type="ECO:0000313" key="2">
    <source>
        <dbReference type="EMBL" id="MDC4248086.1"/>
    </source>
</evidence>
<dbReference type="InterPro" id="IPR058243">
    <property type="entry name" value="Phage_VG64"/>
</dbReference>